<organism evidence="6 7">
    <name type="scientific">Mytilus galloprovincialis</name>
    <name type="common">Mediterranean mussel</name>
    <dbReference type="NCBI Taxonomy" id="29158"/>
    <lineage>
        <taxon>Eukaryota</taxon>
        <taxon>Metazoa</taxon>
        <taxon>Spiralia</taxon>
        <taxon>Lophotrochozoa</taxon>
        <taxon>Mollusca</taxon>
        <taxon>Bivalvia</taxon>
        <taxon>Autobranchia</taxon>
        <taxon>Pteriomorphia</taxon>
        <taxon>Mytilida</taxon>
        <taxon>Mytiloidea</taxon>
        <taxon>Mytilidae</taxon>
        <taxon>Mytilinae</taxon>
        <taxon>Mytilus</taxon>
    </lineage>
</organism>
<dbReference type="PROSITE" id="PS51716">
    <property type="entry name" value="G_IRG"/>
    <property type="match status" value="1"/>
</dbReference>
<evidence type="ECO:0000256" key="4">
    <source>
        <dbReference type="ARBA" id="ARBA00023134"/>
    </source>
</evidence>
<evidence type="ECO:0000313" key="7">
    <source>
        <dbReference type="Proteomes" id="UP000596742"/>
    </source>
</evidence>
<reference evidence="6" key="1">
    <citation type="submission" date="2018-11" db="EMBL/GenBank/DDBJ databases">
        <authorList>
            <person name="Alioto T."/>
            <person name="Alioto T."/>
        </authorList>
    </citation>
    <scope>NUCLEOTIDE SEQUENCE</scope>
</reference>
<keyword evidence="2" id="KW-0547">Nucleotide-binding</keyword>
<dbReference type="Proteomes" id="UP000596742">
    <property type="component" value="Unassembled WGS sequence"/>
</dbReference>
<dbReference type="InterPro" id="IPR051515">
    <property type="entry name" value="IRG"/>
</dbReference>
<evidence type="ECO:0000313" key="6">
    <source>
        <dbReference type="EMBL" id="VDI46016.1"/>
    </source>
</evidence>
<dbReference type="GO" id="GO:0005525">
    <property type="term" value="F:GTP binding"/>
    <property type="evidence" value="ECO:0007669"/>
    <property type="project" value="UniProtKB-KW"/>
</dbReference>
<protein>
    <recommendedName>
        <fullName evidence="5">IRG-type G domain-containing protein</fullName>
    </recommendedName>
</protein>
<keyword evidence="7" id="KW-1185">Reference proteome</keyword>
<dbReference type="GO" id="GO:0016020">
    <property type="term" value="C:membrane"/>
    <property type="evidence" value="ECO:0007669"/>
    <property type="project" value="InterPro"/>
</dbReference>
<dbReference type="OrthoDB" id="422720at2759"/>
<dbReference type="AlphaFoldDB" id="A0A8B6FB54"/>
<dbReference type="InterPro" id="IPR030385">
    <property type="entry name" value="G_IRG_dom"/>
</dbReference>
<keyword evidence="4" id="KW-0342">GTP-binding</keyword>
<proteinExistence type="inferred from homology"/>
<name>A0A8B6FB54_MYTGA</name>
<dbReference type="InterPro" id="IPR007743">
    <property type="entry name" value="Immunity-related_GTPase-like"/>
</dbReference>
<dbReference type="GO" id="GO:0016787">
    <property type="term" value="F:hydrolase activity"/>
    <property type="evidence" value="ECO:0007669"/>
    <property type="project" value="UniProtKB-KW"/>
</dbReference>
<dbReference type="Pfam" id="PF05049">
    <property type="entry name" value="IIGP"/>
    <property type="match status" value="1"/>
</dbReference>
<evidence type="ECO:0000256" key="1">
    <source>
        <dbReference type="ARBA" id="ARBA00005429"/>
    </source>
</evidence>
<gene>
    <name evidence="6" type="ORF">MGAL_10B045286</name>
</gene>
<dbReference type="PANTHER" id="PTHR32341">
    <property type="entry name" value="INTERFERON-INDUCIBLE GTPASE"/>
    <property type="match status" value="1"/>
</dbReference>
<sequence length="408" mass="47432">MTEVKRLLGQMYVEGSEMFRKHLNKTLNKWRDEKVKFGIAGQTSTGKSSFINMLTGSTKSNEKRAKTSGYGNTTKLTTEYTYTRQRNVSFVDCPGFGTPSFKPQSYFEEMGVNRFDYIFIFFNVISIIDIQFAQALAKKDMKFCFVRTKLDIDIESAEHDSEENISPDSIASNLRETTEKSIQKEQFPKPSVFVISNRVNYSQFGHLQDLLSHIEQVLQKTKYDAFIYEIAAYTREVIKKKYDFLHERINGISFAAVVDEVEVATDFVFENIEKYKKERKSLNIINWLAKEIMLYIETFELSKKSSLTLIREEYVRQKLKFAKLLTTDVEKNVTIFIKRKLELKIKKTVKSKELHNKSTGGWIKDDKDVQFLQKEYPHLIPSINILSEVLDGLQHDALVIFDEFSKGQ</sequence>
<accession>A0A8B6FB54</accession>
<evidence type="ECO:0000259" key="5">
    <source>
        <dbReference type="PROSITE" id="PS51716"/>
    </source>
</evidence>
<dbReference type="SUPFAM" id="SSF52540">
    <property type="entry name" value="P-loop containing nucleoside triphosphate hydrolases"/>
    <property type="match status" value="1"/>
</dbReference>
<keyword evidence="3" id="KW-0378">Hydrolase</keyword>
<dbReference type="InterPro" id="IPR027417">
    <property type="entry name" value="P-loop_NTPase"/>
</dbReference>
<evidence type="ECO:0000256" key="2">
    <source>
        <dbReference type="ARBA" id="ARBA00022741"/>
    </source>
</evidence>
<comment type="similarity">
    <text evidence="1">Belongs to the TRAFAC class dynamin-like GTPase superfamily. IRG family.</text>
</comment>
<feature type="domain" description="IRG-type G" evidence="5">
    <location>
        <begin position="33"/>
        <end position="217"/>
    </location>
</feature>
<dbReference type="Gene3D" id="3.40.50.300">
    <property type="entry name" value="P-loop containing nucleotide triphosphate hydrolases"/>
    <property type="match status" value="1"/>
</dbReference>
<dbReference type="EMBL" id="UYJE01006446">
    <property type="protein sequence ID" value="VDI46016.1"/>
    <property type="molecule type" value="Genomic_DNA"/>
</dbReference>
<evidence type="ECO:0000256" key="3">
    <source>
        <dbReference type="ARBA" id="ARBA00022801"/>
    </source>
</evidence>
<dbReference type="PANTHER" id="PTHR32341:SF10">
    <property type="entry name" value="INTERFERON-INDUCIBLE GTPASE 5"/>
    <property type="match status" value="1"/>
</dbReference>
<comment type="caution">
    <text evidence="6">The sequence shown here is derived from an EMBL/GenBank/DDBJ whole genome shotgun (WGS) entry which is preliminary data.</text>
</comment>